<name>B8CZS7_HALOH</name>
<dbReference type="GO" id="GO:0006260">
    <property type="term" value="P:DNA replication"/>
    <property type="evidence" value="ECO:0007669"/>
    <property type="project" value="UniProtKB-KW"/>
</dbReference>
<dbReference type="STRING" id="373903.Hore_20340"/>
<keyword evidence="2" id="KW-0235">DNA replication</keyword>
<dbReference type="PIRSF" id="PIRSF021439">
    <property type="entry name" value="DUF972"/>
    <property type="match status" value="1"/>
</dbReference>
<dbReference type="OrthoDB" id="2112130at2"/>
<dbReference type="eggNOG" id="COG4467">
    <property type="taxonomic scope" value="Bacteria"/>
</dbReference>
<keyword evidence="7" id="KW-1185">Reference proteome</keyword>
<dbReference type="InterPro" id="IPR010377">
    <property type="entry name" value="YabA"/>
</dbReference>
<evidence type="ECO:0000313" key="7">
    <source>
        <dbReference type="Proteomes" id="UP000000719"/>
    </source>
</evidence>
<evidence type="ECO:0000256" key="1">
    <source>
        <dbReference type="ARBA" id="ARBA00022490"/>
    </source>
</evidence>
<dbReference type="KEGG" id="hor:Hore_20340"/>
<evidence type="ECO:0000313" key="6">
    <source>
        <dbReference type="EMBL" id="ACL70779.1"/>
    </source>
</evidence>
<evidence type="ECO:0000256" key="4">
    <source>
        <dbReference type="ARBA" id="ARBA00022833"/>
    </source>
</evidence>
<dbReference type="GO" id="GO:0008156">
    <property type="term" value="P:negative regulation of DNA replication"/>
    <property type="evidence" value="ECO:0007669"/>
    <property type="project" value="UniProtKB-KW"/>
</dbReference>
<evidence type="ECO:0000256" key="2">
    <source>
        <dbReference type="ARBA" id="ARBA00022705"/>
    </source>
</evidence>
<dbReference type="EMBL" id="CP001098">
    <property type="protein sequence ID" value="ACL70779.1"/>
    <property type="molecule type" value="Genomic_DNA"/>
</dbReference>
<sequence length="102" mass="12331">MDEEILSALAYFQEQIEELSFKFQKLKDITYNLYKENQTLREENEELKKIVFDRKNEQSREGYSNLIHLYNEGYHVCHLSFGEKRKGDCLFCLQLLENQIEE</sequence>
<dbReference type="HOGENOM" id="CLU_157169_0_0_9"/>
<evidence type="ECO:0000256" key="3">
    <source>
        <dbReference type="ARBA" id="ARBA00022723"/>
    </source>
</evidence>
<keyword evidence="1" id="KW-0963">Cytoplasm</keyword>
<dbReference type="GO" id="GO:0046872">
    <property type="term" value="F:metal ion binding"/>
    <property type="evidence" value="ECO:0007669"/>
    <property type="project" value="UniProtKB-KW"/>
</dbReference>
<keyword evidence="4" id="KW-0862">Zinc</keyword>
<dbReference type="Proteomes" id="UP000000719">
    <property type="component" value="Chromosome"/>
</dbReference>
<gene>
    <name evidence="6" type="ordered locus">Hore_20340</name>
</gene>
<organism evidence="6 7">
    <name type="scientific">Halothermothrix orenii (strain H 168 / OCM 544 / DSM 9562)</name>
    <dbReference type="NCBI Taxonomy" id="373903"/>
    <lineage>
        <taxon>Bacteria</taxon>
        <taxon>Bacillati</taxon>
        <taxon>Bacillota</taxon>
        <taxon>Clostridia</taxon>
        <taxon>Halanaerobiales</taxon>
        <taxon>Halothermotrichaceae</taxon>
        <taxon>Halothermothrix</taxon>
    </lineage>
</organism>
<dbReference type="Pfam" id="PF06156">
    <property type="entry name" value="YabA"/>
    <property type="match status" value="1"/>
</dbReference>
<dbReference type="AlphaFoldDB" id="B8CZS7"/>
<dbReference type="RefSeq" id="WP_015923748.1">
    <property type="nucleotide sequence ID" value="NC_011899.1"/>
</dbReference>
<keyword evidence="5" id="KW-0236">DNA replication inhibitor</keyword>
<keyword evidence="3" id="KW-0479">Metal-binding</keyword>
<evidence type="ECO:0000256" key="5">
    <source>
        <dbReference type="ARBA" id="ARBA00022880"/>
    </source>
</evidence>
<reference evidence="6 7" key="1">
    <citation type="journal article" date="2009" name="PLoS ONE">
        <title>Genome analysis of the anaerobic thermohalophilic bacterium Halothermothrix orenii.</title>
        <authorList>
            <person name="Mavromatis K."/>
            <person name="Ivanova N."/>
            <person name="Anderson I."/>
            <person name="Lykidis A."/>
            <person name="Hooper S.D."/>
            <person name="Sun H."/>
            <person name="Kunin V."/>
            <person name="Lapidus A."/>
            <person name="Hugenholtz P."/>
            <person name="Patel B."/>
            <person name="Kyrpides N.C."/>
        </authorList>
    </citation>
    <scope>NUCLEOTIDE SEQUENCE [LARGE SCALE GENOMIC DNA]</scope>
    <source>
        <strain evidence="7">H 168 / OCM 544 / DSM 9562</strain>
    </source>
</reference>
<accession>B8CZS7</accession>
<proteinExistence type="predicted"/>
<protein>
    <submittedName>
        <fullName evidence="6">Uncharacterized protein conserved in bacteria</fullName>
    </submittedName>
</protein>